<protein>
    <submittedName>
        <fullName evidence="1">Uncharacterized protein</fullName>
    </submittedName>
</protein>
<evidence type="ECO:0000313" key="1">
    <source>
        <dbReference type="EMBL" id="ALX47930.1"/>
    </source>
</evidence>
<dbReference type="KEGG" id="lao:AOX59_04505"/>
<dbReference type="RefSeq" id="WP_068442446.1">
    <property type="nucleotide sequence ID" value="NZ_CP013862.1"/>
</dbReference>
<dbReference type="OrthoDB" id="2971001at2"/>
<dbReference type="STRING" id="1472767.AOX59_04505"/>
<reference evidence="1 2" key="1">
    <citation type="submission" date="2016-01" db="EMBL/GenBank/DDBJ databases">
        <title>Complete genome sequence of strain Lentibacillus amyloliquefaciens LAM0015T isolated from saline sediment.</title>
        <authorList>
            <person name="Wang J.-L."/>
            <person name="He M.-X."/>
        </authorList>
    </citation>
    <scope>NUCLEOTIDE SEQUENCE [LARGE SCALE GENOMIC DNA]</scope>
    <source>
        <strain evidence="1 2">LAM0015</strain>
    </source>
</reference>
<keyword evidence="2" id="KW-1185">Reference proteome</keyword>
<dbReference type="EMBL" id="CP013862">
    <property type="protein sequence ID" value="ALX47930.1"/>
    <property type="molecule type" value="Genomic_DNA"/>
</dbReference>
<proteinExistence type="predicted"/>
<evidence type="ECO:0000313" key="2">
    <source>
        <dbReference type="Proteomes" id="UP000050331"/>
    </source>
</evidence>
<organism evidence="1 2">
    <name type="scientific">Lentibacillus amyloliquefaciens</name>
    <dbReference type="NCBI Taxonomy" id="1472767"/>
    <lineage>
        <taxon>Bacteria</taxon>
        <taxon>Bacillati</taxon>
        <taxon>Bacillota</taxon>
        <taxon>Bacilli</taxon>
        <taxon>Bacillales</taxon>
        <taxon>Bacillaceae</taxon>
        <taxon>Lentibacillus</taxon>
    </lineage>
</organism>
<dbReference type="AlphaFoldDB" id="A0A0U4G5I5"/>
<dbReference type="Proteomes" id="UP000050331">
    <property type="component" value="Chromosome"/>
</dbReference>
<sequence length="92" mass="10615">MAKAASLNQKPDGVGTTDFANKLTEVTNQLRLMEQKITMSTDRCIQGDYENHYQNLNRITYSVNKADLKFQTELNMLVPSRFTFKKPKKRLS</sequence>
<gene>
    <name evidence="1" type="ORF">AOX59_04505</name>
</gene>
<name>A0A0U4G5I5_9BACI</name>
<accession>A0A0U4G5I5</accession>